<protein>
    <recommendedName>
        <fullName evidence="9">G-protein coupled receptors family 1 profile domain-containing protein</fullName>
    </recommendedName>
</protein>
<feature type="transmembrane region" description="Helical" evidence="8">
    <location>
        <begin position="150"/>
        <end position="171"/>
    </location>
</feature>
<evidence type="ECO:0000256" key="5">
    <source>
        <dbReference type="ARBA" id="ARBA00023136"/>
    </source>
</evidence>
<evidence type="ECO:0000256" key="2">
    <source>
        <dbReference type="ARBA" id="ARBA00022692"/>
    </source>
</evidence>
<reference evidence="10" key="2">
    <citation type="submission" date="2025-09" db="UniProtKB">
        <authorList>
            <consortium name="Ensembl"/>
        </authorList>
    </citation>
    <scope>IDENTIFICATION</scope>
</reference>
<keyword evidence="6" id="KW-0675">Receptor</keyword>
<dbReference type="Proteomes" id="UP000261520">
    <property type="component" value="Unplaced"/>
</dbReference>
<dbReference type="PANTHER" id="PTHR10489:SF946">
    <property type="entry name" value="LEUKOTRIENE B4 RECEPTOR 1-LIKE"/>
    <property type="match status" value="1"/>
</dbReference>
<keyword evidence="7" id="KW-0807">Transducer</keyword>
<evidence type="ECO:0000256" key="7">
    <source>
        <dbReference type="ARBA" id="ARBA00023224"/>
    </source>
</evidence>
<evidence type="ECO:0000256" key="4">
    <source>
        <dbReference type="ARBA" id="ARBA00023040"/>
    </source>
</evidence>
<dbReference type="PROSITE" id="PS50262">
    <property type="entry name" value="G_PROTEIN_RECEP_F1_2"/>
    <property type="match status" value="1"/>
</dbReference>
<dbReference type="PANTHER" id="PTHR10489">
    <property type="entry name" value="CELL ADHESION MOLECULE"/>
    <property type="match status" value="1"/>
</dbReference>
<dbReference type="GO" id="GO:0019722">
    <property type="term" value="P:calcium-mediated signaling"/>
    <property type="evidence" value="ECO:0007669"/>
    <property type="project" value="TreeGrafter"/>
</dbReference>
<sequence>MQFLKKLNLTRKKTFFSFPLLRISCYLRNGAVSGLRTLVPVGLMSLCFLVGIPGNIAVLILRPNWQKLSRLTQCLMMNLALSDLLCLITLPIWIYAVLYNWALGITTCKMLGFVMHCSIFSSVLTITALSVQRYMQVVHPQRCIQFKKRLLVLMWLISMIFSIPMLVVRQIMKVNQKNIDCILQNSSDAQLVTVLLTECFFGISSFTITTCAYILLNRKLNQAIFFNNPSTIKLVTTIIVTFFVFWMPYLIFNFVTIRGILSNNLNIISFYYSNFNIFASLTFINSTINPLLYAFASGLCQTNRNLQQCAILLYTDPYFLGNHLKHRHIQHTNFFFFNL</sequence>
<feature type="transmembrane region" description="Helical" evidence="8">
    <location>
        <begin position="237"/>
        <end position="257"/>
    </location>
</feature>
<evidence type="ECO:0000313" key="11">
    <source>
        <dbReference type="Proteomes" id="UP000261520"/>
    </source>
</evidence>
<comment type="subcellular location">
    <subcellularLocation>
        <location evidence="1">Membrane</location>
    </subcellularLocation>
</comment>
<feature type="transmembrane region" description="Helical" evidence="8">
    <location>
        <begin position="191"/>
        <end position="216"/>
    </location>
</feature>
<feature type="transmembrane region" description="Helical" evidence="8">
    <location>
        <begin position="277"/>
        <end position="296"/>
    </location>
</feature>
<dbReference type="GO" id="GO:0016493">
    <property type="term" value="F:C-C chemokine receptor activity"/>
    <property type="evidence" value="ECO:0007669"/>
    <property type="project" value="TreeGrafter"/>
</dbReference>
<evidence type="ECO:0000259" key="9">
    <source>
        <dbReference type="PROSITE" id="PS50262"/>
    </source>
</evidence>
<dbReference type="GO" id="GO:0009897">
    <property type="term" value="C:external side of plasma membrane"/>
    <property type="evidence" value="ECO:0007669"/>
    <property type="project" value="TreeGrafter"/>
</dbReference>
<evidence type="ECO:0000256" key="8">
    <source>
        <dbReference type="SAM" id="Phobius"/>
    </source>
</evidence>
<dbReference type="Ensembl" id="ENSPMGT00000013518.1">
    <property type="protein sequence ID" value="ENSPMGP00000012670.1"/>
    <property type="gene ID" value="ENSPMGG00000010444.1"/>
</dbReference>
<dbReference type="GO" id="GO:0006955">
    <property type="term" value="P:immune response"/>
    <property type="evidence" value="ECO:0007669"/>
    <property type="project" value="TreeGrafter"/>
</dbReference>
<evidence type="ECO:0000256" key="6">
    <source>
        <dbReference type="ARBA" id="ARBA00023170"/>
    </source>
</evidence>
<keyword evidence="11" id="KW-1185">Reference proteome</keyword>
<evidence type="ECO:0000256" key="3">
    <source>
        <dbReference type="ARBA" id="ARBA00022989"/>
    </source>
</evidence>
<evidence type="ECO:0000313" key="10">
    <source>
        <dbReference type="Ensembl" id="ENSPMGP00000012670.1"/>
    </source>
</evidence>
<dbReference type="Pfam" id="PF00001">
    <property type="entry name" value="7tm_1"/>
    <property type="match status" value="1"/>
</dbReference>
<dbReference type="GO" id="GO:0060326">
    <property type="term" value="P:cell chemotaxis"/>
    <property type="evidence" value="ECO:0007669"/>
    <property type="project" value="TreeGrafter"/>
</dbReference>
<dbReference type="InterPro" id="IPR017452">
    <property type="entry name" value="GPCR_Rhodpsn_7TM"/>
</dbReference>
<keyword evidence="3 8" id="KW-1133">Transmembrane helix</keyword>
<accession>A0A3B4A7G7</accession>
<proteinExistence type="predicted"/>
<feature type="transmembrane region" description="Helical" evidence="8">
    <location>
        <begin position="110"/>
        <end position="129"/>
    </location>
</feature>
<feature type="domain" description="G-protein coupled receptors family 1 profile" evidence="9">
    <location>
        <begin position="54"/>
        <end position="293"/>
    </location>
</feature>
<evidence type="ECO:0000256" key="1">
    <source>
        <dbReference type="ARBA" id="ARBA00004370"/>
    </source>
</evidence>
<feature type="transmembrane region" description="Helical" evidence="8">
    <location>
        <begin position="74"/>
        <end position="98"/>
    </location>
</feature>
<dbReference type="GO" id="GO:0007204">
    <property type="term" value="P:positive regulation of cytosolic calcium ion concentration"/>
    <property type="evidence" value="ECO:0007669"/>
    <property type="project" value="TreeGrafter"/>
</dbReference>
<dbReference type="AlphaFoldDB" id="A0A3B4A7G7"/>
<dbReference type="GO" id="GO:0019957">
    <property type="term" value="F:C-C chemokine binding"/>
    <property type="evidence" value="ECO:0007669"/>
    <property type="project" value="TreeGrafter"/>
</dbReference>
<keyword evidence="2 8" id="KW-0812">Transmembrane</keyword>
<organism evidence="10 11">
    <name type="scientific">Periophthalmus magnuspinnatus</name>
    <dbReference type="NCBI Taxonomy" id="409849"/>
    <lineage>
        <taxon>Eukaryota</taxon>
        <taxon>Metazoa</taxon>
        <taxon>Chordata</taxon>
        <taxon>Craniata</taxon>
        <taxon>Vertebrata</taxon>
        <taxon>Euteleostomi</taxon>
        <taxon>Actinopterygii</taxon>
        <taxon>Neopterygii</taxon>
        <taxon>Teleostei</taxon>
        <taxon>Neoteleostei</taxon>
        <taxon>Acanthomorphata</taxon>
        <taxon>Gobiaria</taxon>
        <taxon>Gobiiformes</taxon>
        <taxon>Gobioidei</taxon>
        <taxon>Gobiidae</taxon>
        <taxon>Oxudercinae</taxon>
        <taxon>Periophthalmus</taxon>
    </lineage>
</organism>
<dbReference type="STRING" id="409849.ENSPMGP00000012670"/>
<dbReference type="Gene3D" id="1.20.1070.10">
    <property type="entry name" value="Rhodopsin 7-helix transmembrane proteins"/>
    <property type="match status" value="1"/>
</dbReference>
<dbReference type="InterPro" id="IPR000276">
    <property type="entry name" value="GPCR_Rhodpsn"/>
</dbReference>
<reference evidence="10" key="1">
    <citation type="submission" date="2025-08" db="UniProtKB">
        <authorList>
            <consortium name="Ensembl"/>
        </authorList>
    </citation>
    <scope>IDENTIFICATION</scope>
</reference>
<keyword evidence="5 8" id="KW-0472">Membrane</keyword>
<name>A0A3B4A7G7_9GOBI</name>
<dbReference type="SUPFAM" id="SSF81321">
    <property type="entry name" value="Family A G protein-coupled receptor-like"/>
    <property type="match status" value="1"/>
</dbReference>
<feature type="transmembrane region" description="Helical" evidence="8">
    <location>
        <begin position="40"/>
        <end position="62"/>
    </location>
</feature>
<dbReference type="PRINTS" id="PR00237">
    <property type="entry name" value="GPCRRHODOPSN"/>
</dbReference>
<dbReference type="InterPro" id="IPR050119">
    <property type="entry name" value="CCR1-9-like"/>
</dbReference>
<keyword evidence="4" id="KW-0297">G-protein coupled receptor</keyword>